<evidence type="ECO:0000313" key="2">
    <source>
        <dbReference type="EMBL" id="WFR97792.1"/>
    </source>
</evidence>
<protein>
    <submittedName>
        <fullName evidence="2">Uncharacterized protein</fullName>
    </submittedName>
</protein>
<dbReference type="EMBL" id="CP117256">
    <property type="protein sequence ID" value="WFR97792.1"/>
    <property type="molecule type" value="Genomic_DNA"/>
</dbReference>
<proteinExistence type="predicted"/>
<feature type="region of interest" description="Disordered" evidence="1">
    <location>
        <begin position="1"/>
        <end position="70"/>
    </location>
</feature>
<name>A0AAF1K828_9HYPH</name>
<sequence length="133" mass="14437">MSKPGLDLGDFAMAPRRRPPGDATSNSAAPDAAPEVETSDTTGPAESAPTVLPRLPADERRRAAENRAIGREDARLRLSDLSRARQRSIKFYVNVALDYSTKARLVRAATENDVKMTTIMTAAIDAYLTDNGY</sequence>
<keyword evidence="2" id="KW-0614">Plasmid</keyword>
<evidence type="ECO:0000313" key="3">
    <source>
        <dbReference type="Proteomes" id="UP000249499"/>
    </source>
</evidence>
<organism evidence="2 3">
    <name type="scientific">Rhizobium tumorigenes</name>
    <dbReference type="NCBI Taxonomy" id="2041385"/>
    <lineage>
        <taxon>Bacteria</taxon>
        <taxon>Pseudomonadati</taxon>
        <taxon>Pseudomonadota</taxon>
        <taxon>Alphaproteobacteria</taxon>
        <taxon>Hyphomicrobiales</taxon>
        <taxon>Rhizobiaceae</taxon>
        <taxon>Rhizobium/Agrobacterium group</taxon>
        <taxon>Rhizobium</taxon>
    </lineage>
</organism>
<reference evidence="2 3" key="1">
    <citation type="journal article" date="2018" name="Sci. Rep.">
        <title>Rhizobium tumorigenes sp. nov., a novel plant tumorigenic bacterium isolated from cane gall tumors on thornless blackberry.</title>
        <authorList>
            <person name="Kuzmanovi N."/>
            <person name="Smalla K."/>
            <person name="Gronow S."/>
            <person name="PuBawska J."/>
        </authorList>
    </citation>
    <scope>NUCLEOTIDE SEQUENCE [LARGE SCALE GENOMIC DNA]</scope>
    <source>
        <strain evidence="2 3">1078</strain>
    </source>
</reference>
<keyword evidence="3" id="KW-1185">Reference proteome</keyword>
<reference evidence="3" key="2">
    <citation type="journal article" date="2023" name="MicrobiologyOpen">
        <title>Genomics of the tumorigenes clade of the family Rhizobiaceae and description of Rhizobium rhododendri sp. nov.</title>
        <authorList>
            <person name="Kuzmanovic N."/>
            <person name="diCenzo G.C."/>
            <person name="Bunk B."/>
            <person name="Sproeer C."/>
            <person name="Fruehling A."/>
            <person name="Neumann-Schaal M."/>
            <person name="Overmann J."/>
            <person name="Smalla K."/>
        </authorList>
    </citation>
    <scope>NUCLEOTIDE SEQUENCE [LARGE SCALE GENOMIC DNA]</scope>
    <source>
        <strain evidence="3">1078</strain>
        <plasmid evidence="3">pRt1078</plasmid>
    </source>
</reference>
<dbReference type="AlphaFoldDB" id="A0AAF1K828"/>
<dbReference type="RefSeq" id="WP_111217271.1">
    <property type="nucleotide sequence ID" value="NZ_CP117256.1"/>
</dbReference>
<geneLocation type="plasmid" evidence="2 3">
    <name>pRt1078</name>
</geneLocation>
<accession>A0AAF1K828</accession>
<dbReference type="Proteomes" id="UP000249499">
    <property type="component" value="Plasmid pRt1078"/>
</dbReference>
<evidence type="ECO:0000256" key="1">
    <source>
        <dbReference type="SAM" id="MobiDB-lite"/>
    </source>
</evidence>
<gene>
    <name evidence="2" type="ORF">PR017_17925</name>
</gene>
<dbReference type="KEGG" id="rtu:PR017_17925"/>
<feature type="compositionally biased region" description="Basic and acidic residues" evidence="1">
    <location>
        <begin position="56"/>
        <end position="70"/>
    </location>
</feature>